<dbReference type="Proteomes" id="UP000199570">
    <property type="component" value="Unassembled WGS sequence"/>
</dbReference>
<dbReference type="EMBL" id="FNKJ01000003">
    <property type="protein sequence ID" value="SDQ99008.1"/>
    <property type="molecule type" value="Genomic_DNA"/>
</dbReference>
<protein>
    <submittedName>
        <fullName evidence="3">Fibronectin type III domain-containing protein</fullName>
    </submittedName>
</protein>
<dbReference type="InterPro" id="IPR013783">
    <property type="entry name" value="Ig-like_fold"/>
</dbReference>
<keyword evidence="1" id="KW-0677">Repeat</keyword>
<evidence type="ECO:0000259" key="2">
    <source>
        <dbReference type="PROSITE" id="PS50853"/>
    </source>
</evidence>
<feature type="domain" description="Fibronectin type-III" evidence="2">
    <location>
        <begin position="294"/>
        <end position="382"/>
    </location>
</feature>
<feature type="domain" description="Fibronectin type-III" evidence="2">
    <location>
        <begin position="18"/>
        <end position="109"/>
    </location>
</feature>
<evidence type="ECO:0000313" key="4">
    <source>
        <dbReference type="Proteomes" id="UP000199570"/>
    </source>
</evidence>
<accession>A0A1H1FDU1</accession>
<dbReference type="PRINTS" id="PR00014">
    <property type="entry name" value="FNTYPEIII"/>
</dbReference>
<dbReference type="Pfam" id="PF00041">
    <property type="entry name" value="fn3"/>
    <property type="match status" value="3"/>
</dbReference>
<proteinExistence type="predicted"/>
<evidence type="ECO:0000256" key="1">
    <source>
        <dbReference type="ARBA" id="ARBA00022737"/>
    </source>
</evidence>
<organism evidence="3 4">
    <name type="scientific">Pseudomonas moorei</name>
    <dbReference type="NCBI Taxonomy" id="395599"/>
    <lineage>
        <taxon>Bacteria</taxon>
        <taxon>Pseudomonadati</taxon>
        <taxon>Pseudomonadota</taxon>
        <taxon>Gammaproteobacteria</taxon>
        <taxon>Pseudomonadales</taxon>
        <taxon>Pseudomonadaceae</taxon>
        <taxon>Pseudomonas</taxon>
    </lineage>
</organism>
<name>A0A1H1FDU1_9PSED</name>
<reference evidence="4" key="1">
    <citation type="submission" date="2016-10" db="EMBL/GenBank/DDBJ databases">
        <authorList>
            <person name="Varghese N."/>
            <person name="Submissions S."/>
        </authorList>
    </citation>
    <scope>NUCLEOTIDE SEQUENCE [LARGE SCALE GENOMIC DNA]</scope>
    <source>
        <strain evidence="4">BS3775</strain>
    </source>
</reference>
<gene>
    <name evidence="3" type="ORF">SAMN04490195_2646</name>
</gene>
<dbReference type="SMART" id="SM00060">
    <property type="entry name" value="FN3"/>
    <property type="match status" value="4"/>
</dbReference>
<dbReference type="AlphaFoldDB" id="A0A1H1FDU1"/>
<dbReference type="InterPro" id="IPR050991">
    <property type="entry name" value="ECM_Regulatory_Proteins"/>
</dbReference>
<feature type="domain" description="Fibronectin type-III" evidence="2">
    <location>
        <begin position="197"/>
        <end position="293"/>
    </location>
</feature>
<dbReference type="PANTHER" id="PTHR46708:SF2">
    <property type="entry name" value="FIBRONECTIN TYPE-III DOMAIN-CONTAINING PROTEIN"/>
    <property type="match status" value="1"/>
</dbReference>
<dbReference type="InterPro" id="IPR036116">
    <property type="entry name" value="FN3_sf"/>
</dbReference>
<keyword evidence="4" id="KW-1185">Reference proteome</keyword>
<dbReference type="PANTHER" id="PTHR46708">
    <property type="entry name" value="TENASCIN"/>
    <property type="match status" value="1"/>
</dbReference>
<dbReference type="PROSITE" id="PS50853">
    <property type="entry name" value="FN3"/>
    <property type="match status" value="4"/>
</dbReference>
<dbReference type="CDD" id="cd00063">
    <property type="entry name" value="FN3"/>
    <property type="match status" value="3"/>
</dbReference>
<dbReference type="SUPFAM" id="SSF49265">
    <property type="entry name" value="Fibronectin type III"/>
    <property type="match status" value="3"/>
</dbReference>
<dbReference type="InterPro" id="IPR003961">
    <property type="entry name" value="FN3_dom"/>
</dbReference>
<evidence type="ECO:0000313" key="3">
    <source>
        <dbReference type="EMBL" id="SDQ99008.1"/>
    </source>
</evidence>
<feature type="domain" description="Fibronectin type-III" evidence="2">
    <location>
        <begin position="110"/>
        <end position="194"/>
    </location>
</feature>
<sequence length="382" mass="41158">MADESSEHVPLQVLQICSPGNIRGRWTSPSSATLSWDEPYATCRLCPDAVGYEVKVIGMATLNVSHPPCVLTGLDSTNDFLIEVRAKAAGNNISSASHFVMPKDQTPPTPPHNLVAEDIGYFDAILKWDAATDNAGIAGYRVYSGANLIATVEETQYQVKNLKIDTPYTFIVRAQDTSGYLSPEAQVTFRTEKDVTPPDKPTGLVAITVSSQTAMLVWVTPVDDLRVTHNVIVQNGRDIATIERPVESSVDGYLVKGLTPGTTYRFAVAALDAAGNRSAASNEVSVQMPVMDAPQAIEVTAITKQGFQLRWRPPQGSIGVNGYRTKIDNHAGSTREIHGPLPTVQFIGLRSASTYSVEICAHDVSGRYSAPATLEVKTLSAQ</sequence>
<dbReference type="Gene3D" id="2.60.40.10">
    <property type="entry name" value="Immunoglobulins"/>
    <property type="match status" value="3"/>
</dbReference>